<protein>
    <recommendedName>
        <fullName evidence="7">V-type proton ATPase subunit S1/VOA1 transmembrane domain-containing protein</fullName>
    </recommendedName>
</protein>
<evidence type="ECO:0000313" key="9">
    <source>
        <dbReference type="Proteomes" id="UP000636800"/>
    </source>
</evidence>
<evidence type="ECO:0000259" key="7">
    <source>
        <dbReference type="Pfam" id="PF20520"/>
    </source>
</evidence>
<evidence type="ECO:0000313" key="8">
    <source>
        <dbReference type="EMBL" id="KAG0460878.1"/>
    </source>
</evidence>
<accession>A0A835Q1F7</accession>
<dbReference type="Pfam" id="PF20520">
    <property type="entry name" value="Ac45-VOA1_TM"/>
    <property type="match status" value="1"/>
</dbReference>
<feature type="signal peptide" evidence="6">
    <location>
        <begin position="1"/>
        <end position="23"/>
    </location>
</feature>
<evidence type="ECO:0000256" key="1">
    <source>
        <dbReference type="ARBA" id="ARBA00004167"/>
    </source>
</evidence>
<dbReference type="Proteomes" id="UP000636800">
    <property type="component" value="Chromosome 11"/>
</dbReference>
<evidence type="ECO:0000256" key="6">
    <source>
        <dbReference type="SAM" id="SignalP"/>
    </source>
</evidence>
<feature type="domain" description="V-type proton ATPase subunit S1/VOA1 transmembrane" evidence="7">
    <location>
        <begin position="280"/>
        <end position="311"/>
    </location>
</feature>
<keyword evidence="4 5" id="KW-0472">Membrane</keyword>
<dbReference type="AlphaFoldDB" id="A0A835Q1F7"/>
<feature type="chain" id="PRO_5032394456" description="V-type proton ATPase subunit S1/VOA1 transmembrane domain-containing protein" evidence="6">
    <location>
        <begin position="24"/>
        <end position="316"/>
    </location>
</feature>
<name>A0A835Q1F7_VANPL</name>
<gene>
    <name evidence="8" type="ORF">HPP92_021175</name>
</gene>
<feature type="transmembrane region" description="Helical" evidence="5">
    <location>
        <begin position="284"/>
        <end position="304"/>
    </location>
</feature>
<keyword evidence="3 5" id="KW-1133">Transmembrane helix</keyword>
<dbReference type="PANTHER" id="PTHR35285:SF1">
    <property type="entry name" value="2-C-METHYL-D-ERYTHRITOL 4-PHOSPHATE CYTIDYLYLTRANSFERASE"/>
    <property type="match status" value="1"/>
</dbReference>
<sequence>MMGVKAIFLAFTLLAAELPHVLSSPATVPAFLWSRFNHGLSDEVAKEAVNYQIILPSGLAKIVLTEGGWSSFICFGSTLSQTVDVALVFIGKELQTSDISRGDHQDRALLDLLKLSFMSSNASVAFPYVAVSNQKGTVESSLLSGFNDYCEHGMRVKNIAYMQSCSLEGPNLKNLGGLQAFQGYIDAKKESGISDLTDLIFFCAKSPETSLHSESEGKVLSYIVELLEQSGLTYTILYASDPSYRSCHSTSHLAMRFLVEGNSSTNSTLCDAVCQLKSSLFEGLFVAIVLLIILISGLCCMMGIDTPTRFESSPES</sequence>
<comment type="caution">
    <text evidence="8">The sequence shown here is derived from an EMBL/GenBank/DDBJ whole genome shotgun (WGS) entry which is preliminary data.</text>
</comment>
<dbReference type="GO" id="GO:0016020">
    <property type="term" value="C:membrane"/>
    <property type="evidence" value="ECO:0007669"/>
    <property type="project" value="UniProtKB-SubCell"/>
</dbReference>
<reference evidence="8 9" key="1">
    <citation type="journal article" date="2020" name="Nat. Food">
        <title>A phased Vanilla planifolia genome enables genetic improvement of flavour and production.</title>
        <authorList>
            <person name="Hasing T."/>
            <person name="Tang H."/>
            <person name="Brym M."/>
            <person name="Khazi F."/>
            <person name="Huang T."/>
            <person name="Chambers A.H."/>
        </authorList>
    </citation>
    <scope>NUCLEOTIDE SEQUENCE [LARGE SCALE GENOMIC DNA]</scope>
    <source>
        <tissue evidence="8">Leaf</tissue>
    </source>
</reference>
<comment type="subcellular location">
    <subcellularLocation>
        <location evidence="1">Membrane</location>
        <topology evidence="1">Single-pass membrane protein</topology>
    </subcellularLocation>
</comment>
<dbReference type="InterPro" id="IPR046756">
    <property type="entry name" value="VAS1/VOA1_TM"/>
</dbReference>
<dbReference type="OrthoDB" id="30195at2759"/>
<dbReference type="EMBL" id="JADCNL010000011">
    <property type="protein sequence ID" value="KAG0460878.1"/>
    <property type="molecule type" value="Genomic_DNA"/>
</dbReference>
<dbReference type="PANTHER" id="PTHR35285">
    <property type="entry name" value="2-C-METHYL-D-ERYTHRITOL 4-PHOSPHATE CYTIDYLYLTRANSFERASE"/>
    <property type="match status" value="1"/>
</dbReference>
<keyword evidence="9" id="KW-1185">Reference proteome</keyword>
<evidence type="ECO:0000256" key="3">
    <source>
        <dbReference type="ARBA" id="ARBA00022989"/>
    </source>
</evidence>
<keyword evidence="2 5" id="KW-0812">Transmembrane</keyword>
<evidence type="ECO:0000256" key="5">
    <source>
        <dbReference type="SAM" id="Phobius"/>
    </source>
</evidence>
<evidence type="ECO:0000256" key="4">
    <source>
        <dbReference type="ARBA" id="ARBA00023136"/>
    </source>
</evidence>
<organism evidence="8 9">
    <name type="scientific">Vanilla planifolia</name>
    <name type="common">Vanilla</name>
    <dbReference type="NCBI Taxonomy" id="51239"/>
    <lineage>
        <taxon>Eukaryota</taxon>
        <taxon>Viridiplantae</taxon>
        <taxon>Streptophyta</taxon>
        <taxon>Embryophyta</taxon>
        <taxon>Tracheophyta</taxon>
        <taxon>Spermatophyta</taxon>
        <taxon>Magnoliopsida</taxon>
        <taxon>Liliopsida</taxon>
        <taxon>Asparagales</taxon>
        <taxon>Orchidaceae</taxon>
        <taxon>Vanilloideae</taxon>
        <taxon>Vanilleae</taxon>
        <taxon>Vanilla</taxon>
    </lineage>
</organism>
<proteinExistence type="predicted"/>
<keyword evidence="6" id="KW-0732">Signal</keyword>
<evidence type="ECO:0000256" key="2">
    <source>
        <dbReference type="ARBA" id="ARBA00022692"/>
    </source>
</evidence>